<proteinExistence type="inferred from homology"/>
<evidence type="ECO:0000256" key="2">
    <source>
        <dbReference type="ARBA" id="ARBA00023015"/>
    </source>
</evidence>
<name>A0A7T9UGD4_9GAMM</name>
<dbReference type="InterPro" id="IPR013249">
    <property type="entry name" value="RNA_pol_sigma70_r4_t2"/>
</dbReference>
<evidence type="ECO:0000313" key="8">
    <source>
        <dbReference type="Proteomes" id="UP000595320"/>
    </source>
</evidence>
<evidence type="ECO:0000256" key="4">
    <source>
        <dbReference type="ARBA" id="ARBA00023163"/>
    </source>
</evidence>
<dbReference type="PANTHER" id="PTHR43133">
    <property type="entry name" value="RNA POLYMERASE ECF-TYPE SIGMA FACTO"/>
    <property type="match status" value="1"/>
</dbReference>
<dbReference type="GO" id="GO:0016987">
    <property type="term" value="F:sigma factor activity"/>
    <property type="evidence" value="ECO:0007669"/>
    <property type="project" value="UniProtKB-KW"/>
</dbReference>
<dbReference type="GeneID" id="66212989"/>
<evidence type="ECO:0000256" key="3">
    <source>
        <dbReference type="ARBA" id="ARBA00023082"/>
    </source>
</evidence>
<evidence type="ECO:0000256" key="1">
    <source>
        <dbReference type="ARBA" id="ARBA00010641"/>
    </source>
</evidence>
<dbReference type="CDD" id="cd06171">
    <property type="entry name" value="Sigma70_r4"/>
    <property type="match status" value="1"/>
</dbReference>
<dbReference type="Pfam" id="PF08281">
    <property type="entry name" value="Sigma70_r4_2"/>
    <property type="match status" value="1"/>
</dbReference>
<accession>A0A7T9UGD4</accession>
<evidence type="ECO:0000259" key="6">
    <source>
        <dbReference type="Pfam" id="PF08281"/>
    </source>
</evidence>
<dbReference type="EMBL" id="CP068176">
    <property type="protein sequence ID" value="QQT85278.1"/>
    <property type="molecule type" value="Genomic_DNA"/>
</dbReference>
<dbReference type="RefSeq" id="WP_004998613.1">
    <property type="nucleotide sequence ID" value="NZ_BKGH01000138.1"/>
</dbReference>
<evidence type="ECO:0000313" key="7">
    <source>
        <dbReference type="EMBL" id="QQT85278.1"/>
    </source>
</evidence>
<dbReference type="Proteomes" id="UP000595320">
    <property type="component" value="Chromosome"/>
</dbReference>
<gene>
    <name evidence="7" type="ORF">I6I53_10120</name>
</gene>
<evidence type="ECO:0000259" key="5">
    <source>
        <dbReference type="Pfam" id="PF04542"/>
    </source>
</evidence>
<dbReference type="GO" id="GO:0003677">
    <property type="term" value="F:DNA binding"/>
    <property type="evidence" value="ECO:0007669"/>
    <property type="project" value="InterPro"/>
</dbReference>
<organism evidence="7 8">
    <name type="scientific">Acinetobacter ursingii</name>
    <dbReference type="NCBI Taxonomy" id="108980"/>
    <lineage>
        <taxon>Bacteria</taxon>
        <taxon>Pseudomonadati</taxon>
        <taxon>Pseudomonadota</taxon>
        <taxon>Gammaproteobacteria</taxon>
        <taxon>Moraxellales</taxon>
        <taxon>Moraxellaceae</taxon>
        <taxon>Acinetobacter</taxon>
    </lineage>
</organism>
<protein>
    <submittedName>
        <fullName evidence="7">Sigma-70 family RNA polymerase sigma factor</fullName>
    </submittedName>
</protein>
<dbReference type="InterPro" id="IPR014284">
    <property type="entry name" value="RNA_pol_sigma-70_dom"/>
</dbReference>
<keyword evidence="4" id="KW-0804">Transcription</keyword>
<dbReference type="SUPFAM" id="SSF88946">
    <property type="entry name" value="Sigma2 domain of RNA polymerase sigma factors"/>
    <property type="match status" value="1"/>
</dbReference>
<feature type="domain" description="RNA polymerase sigma-70 region 2" evidence="5">
    <location>
        <begin position="18"/>
        <end position="81"/>
    </location>
</feature>
<dbReference type="InterPro" id="IPR007627">
    <property type="entry name" value="RNA_pol_sigma70_r2"/>
</dbReference>
<dbReference type="InterPro" id="IPR013324">
    <property type="entry name" value="RNA_pol_sigma_r3/r4-like"/>
</dbReference>
<dbReference type="AlphaFoldDB" id="A0A7T9UGD4"/>
<dbReference type="Gene3D" id="1.10.1740.10">
    <property type="match status" value="1"/>
</dbReference>
<dbReference type="PANTHER" id="PTHR43133:SF63">
    <property type="entry name" value="RNA POLYMERASE SIGMA FACTOR FECI-RELATED"/>
    <property type="match status" value="1"/>
</dbReference>
<sequence length="175" mass="20662">MKEAHTFIQDHNECFSCLYAENYAWLSRWLYRHLTSTLYLEDILQDTFLKLFISKQAHQIREPKAYLASTARCIAIDKARREIIEKKYLEFLKDNPNTTIQESPEQTLIVIELLQRITLAISDLPDRPRLCLLLYYIEGLKQADIAKQLNLTTRTVQHDLAKAMVHCHQWIQKNT</sequence>
<feature type="domain" description="RNA polymerase sigma factor 70 region 4 type 2" evidence="6">
    <location>
        <begin position="115"/>
        <end position="167"/>
    </location>
</feature>
<comment type="similarity">
    <text evidence="1">Belongs to the sigma-70 factor family. ECF subfamily.</text>
</comment>
<keyword evidence="2" id="KW-0805">Transcription regulation</keyword>
<dbReference type="NCBIfam" id="TIGR02937">
    <property type="entry name" value="sigma70-ECF"/>
    <property type="match status" value="1"/>
</dbReference>
<dbReference type="InterPro" id="IPR039425">
    <property type="entry name" value="RNA_pol_sigma-70-like"/>
</dbReference>
<dbReference type="InterPro" id="IPR036388">
    <property type="entry name" value="WH-like_DNA-bd_sf"/>
</dbReference>
<dbReference type="InterPro" id="IPR013325">
    <property type="entry name" value="RNA_pol_sigma_r2"/>
</dbReference>
<reference evidence="7 8" key="1">
    <citation type="submission" date="2021-01" db="EMBL/GenBank/DDBJ databases">
        <title>FDA dAtabase for Regulatory Grade micrObial Sequences (FDA-ARGOS): Supporting development and validation of Infectious Disease Dx tests.</title>
        <authorList>
            <person name="Sproer C."/>
            <person name="Gronow S."/>
            <person name="Severitt S."/>
            <person name="Schroder I."/>
            <person name="Tallon L."/>
            <person name="Sadzewicz L."/>
            <person name="Zhao X."/>
            <person name="Boylan J."/>
            <person name="Ott S."/>
            <person name="Bowen H."/>
            <person name="Vavikolanu K."/>
            <person name="Mehta A."/>
            <person name="Aluvathingal J."/>
            <person name="Nadendla S."/>
            <person name="Lowell S."/>
            <person name="Myers T."/>
            <person name="Yan Y."/>
            <person name="Sichtig H."/>
        </authorList>
    </citation>
    <scope>NUCLEOTIDE SEQUENCE [LARGE SCALE GENOMIC DNA]</scope>
    <source>
        <strain evidence="7 8">FDAARGOS_1096</strain>
    </source>
</reference>
<dbReference type="GO" id="GO:0006352">
    <property type="term" value="P:DNA-templated transcription initiation"/>
    <property type="evidence" value="ECO:0007669"/>
    <property type="project" value="InterPro"/>
</dbReference>
<dbReference type="SUPFAM" id="SSF88659">
    <property type="entry name" value="Sigma3 and sigma4 domains of RNA polymerase sigma factors"/>
    <property type="match status" value="1"/>
</dbReference>
<keyword evidence="3" id="KW-0731">Sigma factor</keyword>
<dbReference type="Gene3D" id="1.10.10.10">
    <property type="entry name" value="Winged helix-like DNA-binding domain superfamily/Winged helix DNA-binding domain"/>
    <property type="match status" value="1"/>
</dbReference>
<dbReference type="Pfam" id="PF04542">
    <property type="entry name" value="Sigma70_r2"/>
    <property type="match status" value="1"/>
</dbReference>